<dbReference type="RefSeq" id="XP_024345412.1">
    <property type="nucleotide sequence ID" value="XM_024500175.1"/>
</dbReference>
<comment type="caution">
    <text evidence="2">The sequence shown here is derived from an EMBL/GenBank/DDBJ whole genome shotgun (WGS) entry which is preliminary data.</text>
</comment>
<gene>
    <name evidence="2" type="ORF">EGR_10926</name>
</gene>
<protein>
    <submittedName>
        <fullName evidence="2">Uncharacterized protein</fullName>
    </submittedName>
</protein>
<dbReference type="GeneID" id="36346641"/>
<dbReference type="Proteomes" id="UP000019149">
    <property type="component" value="Unassembled WGS sequence"/>
</dbReference>
<dbReference type="CTD" id="36346641"/>
<dbReference type="KEGG" id="egl:EGR_10926"/>
<dbReference type="EMBL" id="APAU02000304">
    <property type="protein sequence ID" value="EUB54216.1"/>
    <property type="molecule type" value="Genomic_DNA"/>
</dbReference>
<reference evidence="2 3" key="1">
    <citation type="journal article" date="2013" name="Nat. Genet.">
        <title>The genome of the hydatid tapeworm Echinococcus granulosus.</title>
        <authorList>
            <person name="Zheng H."/>
            <person name="Zhang W."/>
            <person name="Zhang L."/>
            <person name="Zhang Z."/>
            <person name="Li J."/>
            <person name="Lu G."/>
            <person name="Zhu Y."/>
            <person name="Wang Y."/>
            <person name="Huang Y."/>
            <person name="Liu J."/>
            <person name="Kang H."/>
            <person name="Chen J."/>
            <person name="Wang L."/>
            <person name="Chen A."/>
            <person name="Yu S."/>
            <person name="Gao Z."/>
            <person name="Jin L."/>
            <person name="Gu W."/>
            <person name="Wang Z."/>
            <person name="Zhao L."/>
            <person name="Shi B."/>
            <person name="Wen H."/>
            <person name="Lin R."/>
            <person name="Jones M.K."/>
            <person name="Brejova B."/>
            <person name="Vinar T."/>
            <person name="Zhao G."/>
            <person name="McManus D.P."/>
            <person name="Chen Z."/>
            <person name="Zhou Y."/>
            <person name="Wang S."/>
        </authorList>
    </citation>
    <scope>NUCLEOTIDE SEQUENCE [LARGE SCALE GENOMIC DNA]</scope>
</reference>
<keyword evidence="3" id="KW-1185">Reference proteome</keyword>
<evidence type="ECO:0000256" key="1">
    <source>
        <dbReference type="SAM" id="MobiDB-lite"/>
    </source>
</evidence>
<feature type="compositionally biased region" description="Basic and acidic residues" evidence="1">
    <location>
        <begin position="100"/>
        <end position="117"/>
    </location>
</feature>
<sequence>MHAKLQCKHVPSRCPSSVLSSASSLTLHCYILTATSSILDSWANDPSAEQMLQCFIHSMKGTASLPQPLGRRLIYLLVGSRTYSYSFYATGPVSSPGTDTKGRLRTQADAKLSADDK</sequence>
<organism evidence="2 3">
    <name type="scientific">Echinococcus granulosus</name>
    <name type="common">Hydatid tapeworm</name>
    <dbReference type="NCBI Taxonomy" id="6210"/>
    <lineage>
        <taxon>Eukaryota</taxon>
        <taxon>Metazoa</taxon>
        <taxon>Spiralia</taxon>
        <taxon>Lophotrochozoa</taxon>
        <taxon>Platyhelminthes</taxon>
        <taxon>Cestoda</taxon>
        <taxon>Eucestoda</taxon>
        <taxon>Cyclophyllidea</taxon>
        <taxon>Taeniidae</taxon>
        <taxon>Echinococcus</taxon>
        <taxon>Echinococcus granulosus group</taxon>
    </lineage>
</organism>
<accession>W6U160</accession>
<dbReference type="AlphaFoldDB" id="W6U160"/>
<feature type="region of interest" description="Disordered" evidence="1">
    <location>
        <begin position="91"/>
        <end position="117"/>
    </location>
</feature>
<evidence type="ECO:0000313" key="2">
    <source>
        <dbReference type="EMBL" id="EUB54216.1"/>
    </source>
</evidence>
<proteinExistence type="predicted"/>
<name>W6U160_ECHGR</name>
<evidence type="ECO:0000313" key="3">
    <source>
        <dbReference type="Proteomes" id="UP000019149"/>
    </source>
</evidence>